<dbReference type="RefSeq" id="XP_041689866.1">
    <property type="nucleotide sequence ID" value="XM_041824381.1"/>
</dbReference>
<accession>A0A1L7U7L5</accession>
<dbReference type="EMBL" id="FCQH01000017">
    <property type="protein sequence ID" value="CVL06359.1"/>
    <property type="molecule type" value="Genomic_DNA"/>
</dbReference>
<sequence length="404" mass="44234">MSLRQSHQMEELGISKAASKVLKWWRSCKLEIKLADYYLAKIYSSGSVVQGYLAISPTADICASSITISLDGVTTIRTVGQKLTTTTTHRFLKMDLISSDILDLVGTTLKKNGSYEIPFQFTLPDQLDSTACSHDAISTTVTDTHLLLPPAVGIDWDRDDMSPGVVKVEYGINACVTSNSSLNTGNSQVFTAKRTIRFIPRLSESPPLLVSLTSPRYKLRGTKSLRGNSLKRPFGTISAAAMQPEPLHLQAYGTVIAPTVIDVTLTFNPGMDGITPPKLDSTSLSLRSYTWHQADPYQAFPDQDEKPSLKQPFVATIALAVDCPQISWARHGNHALEDKTPGRSSVEFYSSTLQLPLSVSVGNKTFLPTFHSCLVSRTYDVCLRLGFKKGDLEIVAPLQIIAHP</sequence>
<dbReference type="PANTHER" id="PTHR31904:SF1">
    <property type="entry name" value="BYPASS OF STOP CODON PROTEIN 5-RELATED"/>
    <property type="match status" value="1"/>
</dbReference>
<evidence type="ECO:0008006" key="3">
    <source>
        <dbReference type="Google" id="ProtNLM"/>
    </source>
</evidence>
<evidence type="ECO:0000313" key="2">
    <source>
        <dbReference type="Proteomes" id="UP000184255"/>
    </source>
</evidence>
<dbReference type="InterPro" id="IPR039634">
    <property type="entry name" value="Bul1-like"/>
</dbReference>
<organism evidence="1 2">
    <name type="scientific">Fusarium mangiferae</name>
    <name type="common">Mango malformation disease fungus</name>
    <dbReference type="NCBI Taxonomy" id="192010"/>
    <lineage>
        <taxon>Eukaryota</taxon>
        <taxon>Fungi</taxon>
        <taxon>Dikarya</taxon>
        <taxon>Ascomycota</taxon>
        <taxon>Pezizomycotina</taxon>
        <taxon>Sordariomycetes</taxon>
        <taxon>Hypocreomycetidae</taxon>
        <taxon>Hypocreales</taxon>
        <taxon>Nectriaceae</taxon>
        <taxon>Fusarium</taxon>
        <taxon>Fusarium fujikuroi species complex</taxon>
    </lineage>
</organism>
<dbReference type="PANTHER" id="PTHR31904">
    <property type="entry name" value="BYPASS OF STOP CODON PROTEIN 5-RELATED"/>
    <property type="match status" value="1"/>
</dbReference>
<dbReference type="Gene3D" id="2.60.40.640">
    <property type="match status" value="1"/>
</dbReference>
<dbReference type="GeneID" id="65083002"/>
<dbReference type="VEuPathDB" id="FungiDB:FMAN_03731"/>
<keyword evidence="2" id="KW-1185">Reference proteome</keyword>
<name>A0A1L7U7L5_FUSMA</name>
<protein>
    <recommendedName>
        <fullName evidence="3">Arrestin-like N-terminal domain-containing protein</fullName>
    </recommendedName>
</protein>
<gene>
    <name evidence="1" type="ORF">FMAN_03731</name>
</gene>
<dbReference type="InterPro" id="IPR014752">
    <property type="entry name" value="Arrestin-like_C"/>
</dbReference>
<dbReference type="AlphaFoldDB" id="A0A1L7U7L5"/>
<evidence type="ECO:0000313" key="1">
    <source>
        <dbReference type="EMBL" id="CVL06359.1"/>
    </source>
</evidence>
<comment type="caution">
    <text evidence="1">The sequence shown here is derived from an EMBL/GenBank/DDBJ whole genome shotgun (WGS) entry which is preliminary data.</text>
</comment>
<proteinExistence type="predicted"/>
<dbReference type="Proteomes" id="UP000184255">
    <property type="component" value="Unassembled WGS sequence"/>
</dbReference>
<reference evidence="2" key="1">
    <citation type="journal article" date="2016" name="Genome Biol. Evol.">
        <title>Comparative 'omics' of the Fusarium fujikuroi species complex highlights differences in genetic potential and metabolite synthesis.</title>
        <authorList>
            <person name="Niehaus E.-M."/>
            <person name="Muensterkoetter M."/>
            <person name="Proctor R.H."/>
            <person name="Brown D.W."/>
            <person name="Sharon A."/>
            <person name="Idan Y."/>
            <person name="Oren-Young L."/>
            <person name="Sieber C.M."/>
            <person name="Novak O."/>
            <person name="Pencik A."/>
            <person name="Tarkowska D."/>
            <person name="Hromadova K."/>
            <person name="Freeman S."/>
            <person name="Maymon M."/>
            <person name="Elazar M."/>
            <person name="Youssef S.A."/>
            <person name="El-Shabrawy E.S.M."/>
            <person name="Shalaby A.B.A."/>
            <person name="Houterman P."/>
            <person name="Brock N.L."/>
            <person name="Burkhardt I."/>
            <person name="Tsavkelova E.A."/>
            <person name="Dickschat J.S."/>
            <person name="Galuszka P."/>
            <person name="Gueldener U."/>
            <person name="Tudzynski B."/>
        </authorList>
    </citation>
    <scope>NUCLEOTIDE SEQUENCE [LARGE SCALE GENOMIC DNA]</scope>
    <source>
        <strain evidence="2">MRC7560</strain>
    </source>
</reference>